<dbReference type="GeneID" id="18871797"/>
<keyword evidence="2 8" id="KW-0575">Peroxidase</keyword>
<dbReference type="STRING" id="619300.G3AGE1"/>
<dbReference type="InterPro" id="IPR036249">
    <property type="entry name" value="Thioredoxin-like_sf"/>
</dbReference>
<dbReference type="Proteomes" id="UP000000709">
    <property type="component" value="Unassembled WGS sequence"/>
</dbReference>
<reference evidence="9 10" key="1">
    <citation type="journal article" date="2011" name="Proc. Natl. Acad. Sci. U.S.A.">
        <title>Comparative genomics of xylose-fermenting fungi for enhanced biofuel production.</title>
        <authorList>
            <person name="Wohlbach D.J."/>
            <person name="Kuo A."/>
            <person name="Sato T.K."/>
            <person name="Potts K.M."/>
            <person name="Salamov A.A."/>
            <person name="LaButti K.M."/>
            <person name="Sun H."/>
            <person name="Clum A."/>
            <person name="Pangilinan J.L."/>
            <person name="Lindquist E.A."/>
            <person name="Lucas S."/>
            <person name="Lapidus A."/>
            <person name="Jin M."/>
            <person name="Gunawan C."/>
            <person name="Balan V."/>
            <person name="Dale B.E."/>
            <person name="Jeffries T.W."/>
            <person name="Zinkel R."/>
            <person name="Barry K.W."/>
            <person name="Grigoriev I.V."/>
            <person name="Gasch A.P."/>
        </authorList>
    </citation>
    <scope>NUCLEOTIDE SEQUENCE [LARGE SCALE GENOMIC DNA]</scope>
    <source>
        <strain evidence="10">NRRL Y-27907 / 11-Y1</strain>
    </source>
</reference>
<protein>
    <recommendedName>
        <fullName evidence="8">Glutathione peroxidase</fullName>
    </recommendedName>
</protein>
<evidence type="ECO:0000256" key="6">
    <source>
        <dbReference type="ARBA" id="ARBA00049091"/>
    </source>
</evidence>
<dbReference type="OMA" id="HRYDISW"/>
<keyword evidence="3" id="KW-0049">Antioxidant</keyword>
<comment type="similarity">
    <text evidence="1 8">Belongs to the glutathione peroxidase family.</text>
</comment>
<dbReference type="GO" id="GO:0034599">
    <property type="term" value="P:cellular response to oxidative stress"/>
    <property type="evidence" value="ECO:0007669"/>
    <property type="project" value="TreeGrafter"/>
</dbReference>
<dbReference type="Gene3D" id="3.40.30.10">
    <property type="entry name" value="Glutaredoxin"/>
    <property type="match status" value="1"/>
</dbReference>
<dbReference type="InterPro" id="IPR029759">
    <property type="entry name" value="GPX_AS"/>
</dbReference>
<evidence type="ECO:0000256" key="3">
    <source>
        <dbReference type="ARBA" id="ARBA00022862"/>
    </source>
</evidence>
<comment type="catalytic activity">
    <reaction evidence="6">
        <text>a hydroperoxide + [thioredoxin]-dithiol = an alcohol + [thioredoxin]-disulfide + H2O</text>
        <dbReference type="Rhea" id="RHEA:62620"/>
        <dbReference type="Rhea" id="RHEA-COMP:10698"/>
        <dbReference type="Rhea" id="RHEA-COMP:10700"/>
        <dbReference type="ChEBI" id="CHEBI:15377"/>
        <dbReference type="ChEBI" id="CHEBI:29950"/>
        <dbReference type="ChEBI" id="CHEBI:30879"/>
        <dbReference type="ChEBI" id="CHEBI:35924"/>
        <dbReference type="ChEBI" id="CHEBI:50058"/>
        <dbReference type="EC" id="1.11.1.24"/>
    </reaction>
</comment>
<keyword evidence="4 8" id="KW-0560">Oxidoreductase</keyword>
<evidence type="ECO:0000313" key="9">
    <source>
        <dbReference type="EMBL" id="EGW35280.1"/>
    </source>
</evidence>
<dbReference type="SUPFAM" id="SSF52833">
    <property type="entry name" value="Thioredoxin-like"/>
    <property type="match status" value="1"/>
</dbReference>
<dbReference type="FunFam" id="3.40.30.10:FF:000010">
    <property type="entry name" value="Glutathione peroxidase"/>
    <property type="match status" value="1"/>
</dbReference>
<dbReference type="RefSeq" id="XP_007372692.1">
    <property type="nucleotide sequence ID" value="XM_007372630.1"/>
</dbReference>
<dbReference type="InParanoid" id="G3AGE1"/>
<dbReference type="HOGENOM" id="CLU_029507_2_2_1"/>
<dbReference type="PANTHER" id="PTHR11592:SF78">
    <property type="entry name" value="GLUTATHIONE PEROXIDASE"/>
    <property type="match status" value="1"/>
</dbReference>
<dbReference type="Pfam" id="PF00255">
    <property type="entry name" value="GSHPx"/>
    <property type="match status" value="1"/>
</dbReference>
<proteinExistence type="inferred from homology"/>
<evidence type="ECO:0000256" key="2">
    <source>
        <dbReference type="ARBA" id="ARBA00022559"/>
    </source>
</evidence>
<evidence type="ECO:0000313" key="10">
    <source>
        <dbReference type="Proteomes" id="UP000000709"/>
    </source>
</evidence>
<dbReference type="PROSITE" id="PS00460">
    <property type="entry name" value="GLUTATHIONE_PEROXID_1"/>
    <property type="match status" value="1"/>
</dbReference>
<feature type="active site" evidence="7">
    <location>
        <position position="43"/>
    </location>
</feature>
<gene>
    <name evidence="9" type="ORF">SPAPADRAFT_53580</name>
</gene>
<keyword evidence="5" id="KW-0676">Redox-active center</keyword>
<dbReference type="PROSITE" id="PS00763">
    <property type="entry name" value="GLUTATHIONE_PEROXID_2"/>
    <property type="match status" value="1"/>
</dbReference>
<dbReference type="PANTHER" id="PTHR11592">
    <property type="entry name" value="GLUTATHIONE PEROXIDASE"/>
    <property type="match status" value="1"/>
</dbReference>
<evidence type="ECO:0000256" key="1">
    <source>
        <dbReference type="ARBA" id="ARBA00006926"/>
    </source>
</evidence>
<dbReference type="KEGG" id="spaa:SPAPADRAFT_53580"/>
<dbReference type="CDD" id="cd00340">
    <property type="entry name" value="GSH_Peroxidase"/>
    <property type="match status" value="1"/>
</dbReference>
<dbReference type="PROSITE" id="PS51355">
    <property type="entry name" value="GLUTATHIONE_PEROXID_3"/>
    <property type="match status" value="1"/>
</dbReference>
<dbReference type="GO" id="GO:0140824">
    <property type="term" value="F:thioredoxin-dependent peroxiredoxin activity"/>
    <property type="evidence" value="ECO:0007669"/>
    <property type="project" value="UniProtKB-EC"/>
</dbReference>
<dbReference type="InterPro" id="IPR029760">
    <property type="entry name" value="GPX_CS"/>
</dbReference>
<name>G3AGE1_SPAPN</name>
<dbReference type="eggNOG" id="KOG1651">
    <property type="taxonomic scope" value="Eukaryota"/>
</dbReference>
<dbReference type="PIRSF" id="PIRSF000303">
    <property type="entry name" value="Glutathion_perox"/>
    <property type="match status" value="1"/>
</dbReference>
<evidence type="ECO:0000256" key="5">
    <source>
        <dbReference type="ARBA" id="ARBA00023284"/>
    </source>
</evidence>
<sequence length="170" mass="19755">MNKTIRHPSQFYSFVIPDGNNNNIDFNQFRNKVVIIVNVASLCGYTPQYKELQQLYEKYHDRGLEILGFPCNQFGNQEPGDESNIASFCQRHFGVTFPIMKKVYVNGDDEHELYTYLKGQVKGVLGFRGVRWNFEKFIVNRDGQTVARFTSIITPLQFETYIVTLLNQHS</sequence>
<dbReference type="PRINTS" id="PR01011">
    <property type="entry name" value="GLUTPROXDASE"/>
</dbReference>
<accession>G3AGE1</accession>
<keyword evidence="10" id="KW-1185">Reference proteome</keyword>
<dbReference type="EMBL" id="GL996499">
    <property type="protein sequence ID" value="EGW35280.1"/>
    <property type="molecule type" value="Genomic_DNA"/>
</dbReference>
<evidence type="ECO:0000256" key="8">
    <source>
        <dbReference type="RuleBase" id="RU000499"/>
    </source>
</evidence>
<evidence type="ECO:0000256" key="7">
    <source>
        <dbReference type="PIRSR" id="PIRSR000303-1"/>
    </source>
</evidence>
<organism evidence="10">
    <name type="scientific">Spathaspora passalidarum (strain NRRL Y-27907 / 11-Y1)</name>
    <dbReference type="NCBI Taxonomy" id="619300"/>
    <lineage>
        <taxon>Eukaryota</taxon>
        <taxon>Fungi</taxon>
        <taxon>Dikarya</taxon>
        <taxon>Ascomycota</taxon>
        <taxon>Saccharomycotina</taxon>
        <taxon>Pichiomycetes</taxon>
        <taxon>Debaryomycetaceae</taxon>
        <taxon>Spathaspora</taxon>
    </lineage>
</organism>
<dbReference type="OrthoDB" id="446890at2759"/>
<dbReference type="AlphaFoldDB" id="G3AGE1"/>
<dbReference type="InterPro" id="IPR000889">
    <property type="entry name" value="Glutathione_peroxidase"/>
</dbReference>
<evidence type="ECO:0000256" key="4">
    <source>
        <dbReference type="ARBA" id="ARBA00023002"/>
    </source>
</evidence>